<name>A0A6J5VBL2_PRUAR</name>
<proteinExistence type="predicted"/>
<evidence type="ECO:0000313" key="1">
    <source>
        <dbReference type="EMBL" id="CAB4286400.1"/>
    </source>
</evidence>
<dbReference type="AlphaFoldDB" id="A0A6J5VBL2"/>
<reference evidence="1 2" key="1">
    <citation type="submission" date="2020-05" db="EMBL/GenBank/DDBJ databases">
        <authorList>
            <person name="Campoy J."/>
            <person name="Schneeberger K."/>
            <person name="Spophaly S."/>
        </authorList>
    </citation>
    <scope>NUCLEOTIDE SEQUENCE [LARGE SCALE GENOMIC DNA]</scope>
    <source>
        <strain evidence="1">PruArmRojPasFocal</strain>
    </source>
</reference>
<dbReference type="Proteomes" id="UP000507222">
    <property type="component" value="Unassembled WGS sequence"/>
</dbReference>
<accession>A0A6J5VBL2</accession>
<organism evidence="1 2">
    <name type="scientific">Prunus armeniaca</name>
    <name type="common">Apricot</name>
    <name type="synonym">Armeniaca vulgaris</name>
    <dbReference type="NCBI Taxonomy" id="36596"/>
    <lineage>
        <taxon>Eukaryota</taxon>
        <taxon>Viridiplantae</taxon>
        <taxon>Streptophyta</taxon>
        <taxon>Embryophyta</taxon>
        <taxon>Tracheophyta</taxon>
        <taxon>Spermatophyta</taxon>
        <taxon>Magnoliopsida</taxon>
        <taxon>eudicotyledons</taxon>
        <taxon>Gunneridae</taxon>
        <taxon>Pentapetalae</taxon>
        <taxon>rosids</taxon>
        <taxon>fabids</taxon>
        <taxon>Rosales</taxon>
        <taxon>Rosaceae</taxon>
        <taxon>Amygdaloideae</taxon>
        <taxon>Amygdaleae</taxon>
        <taxon>Prunus</taxon>
    </lineage>
</organism>
<gene>
    <name evidence="1" type="ORF">CURHAP_LOCUS43608</name>
</gene>
<dbReference type="EMBL" id="CAEKDK010000007">
    <property type="protein sequence ID" value="CAB4286400.1"/>
    <property type="molecule type" value="Genomic_DNA"/>
</dbReference>
<protein>
    <submittedName>
        <fullName evidence="1">Uncharacterized protein</fullName>
    </submittedName>
</protein>
<evidence type="ECO:0000313" key="2">
    <source>
        <dbReference type="Proteomes" id="UP000507222"/>
    </source>
</evidence>
<sequence length="96" mass="10387">MVSGGSIGSWLVRFDGAGLIWYGWSCRWVQLDSGGLNWYGSHYWWGQLDGGSWICCGLCEWVSSVDGGGVDGVDGVYWVKVKVRLGGSYGGGALMR</sequence>